<keyword evidence="2" id="KW-1185">Reference proteome</keyword>
<evidence type="ECO:0000313" key="1">
    <source>
        <dbReference type="EMBL" id="SIO01079.1"/>
    </source>
</evidence>
<organism evidence="1 2">
    <name type="scientific">Chryseobacterium scophthalmum</name>
    <dbReference type="NCBI Taxonomy" id="59733"/>
    <lineage>
        <taxon>Bacteria</taxon>
        <taxon>Pseudomonadati</taxon>
        <taxon>Bacteroidota</taxon>
        <taxon>Flavobacteriia</taxon>
        <taxon>Flavobacteriales</taxon>
        <taxon>Weeksellaceae</taxon>
        <taxon>Chryseobacterium group</taxon>
        <taxon>Chryseobacterium</taxon>
    </lineage>
</organism>
<dbReference type="Proteomes" id="UP000184782">
    <property type="component" value="Unassembled WGS sequence"/>
</dbReference>
<evidence type="ECO:0000313" key="2">
    <source>
        <dbReference type="Proteomes" id="UP000184782"/>
    </source>
</evidence>
<name>A0A1N6G0K3_9FLAO</name>
<dbReference type="AlphaFoldDB" id="A0A1N6G0K3"/>
<sequence length="138" mass="15696">MFIVFVGMIIFLKKTGTEEYAEKNKVLKNGVVFEGTVTDIKISRNHSFGILNLNIVNSNVQDFSKKLEKGIYPYQIKGKQAEIYLPIFAERQIGDSVKVISDKEIIYYNGKKSKDEGDVYIITNSADIAFVKENTIFK</sequence>
<gene>
    <name evidence="1" type="ORF">SAMN05421769_1765</name>
</gene>
<reference evidence="2" key="1">
    <citation type="submission" date="2016-12" db="EMBL/GenBank/DDBJ databases">
        <authorList>
            <person name="Varghese N."/>
            <person name="Submissions S."/>
        </authorList>
    </citation>
    <scope>NUCLEOTIDE SEQUENCE [LARGE SCALE GENOMIC DNA]</scope>
    <source>
        <strain evidence="2">DSM 16779</strain>
    </source>
</reference>
<dbReference type="EMBL" id="FSRQ01000001">
    <property type="protein sequence ID" value="SIO01079.1"/>
    <property type="molecule type" value="Genomic_DNA"/>
</dbReference>
<proteinExistence type="predicted"/>
<accession>A0A1N6G0K3</accession>
<protein>
    <submittedName>
        <fullName evidence="1">Uncharacterized protein</fullName>
    </submittedName>
</protein>